<reference evidence="4 5" key="1">
    <citation type="journal article" date="2023" name="Insect Mol. Biol.">
        <title>Genome sequencing provides insights into the evolution of gene families encoding plant cell wall-degrading enzymes in longhorned beetles.</title>
        <authorList>
            <person name="Shin N.R."/>
            <person name="Okamura Y."/>
            <person name="Kirsch R."/>
            <person name="Pauchet Y."/>
        </authorList>
    </citation>
    <scope>NUCLEOTIDE SEQUENCE [LARGE SCALE GENOMIC DNA]</scope>
    <source>
        <strain evidence="4">EAD_L_NR</strain>
    </source>
</reference>
<evidence type="ECO:0000256" key="2">
    <source>
        <dbReference type="SAM" id="SignalP"/>
    </source>
</evidence>
<evidence type="ECO:0000256" key="1">
    <source>
        <dbReference type="SAM" id="Phobius"/>
    </source>
</evidence>
<feature type="domain" description="Thioredoxin" evidence="3">
    <location>
        <begin position="127"/>
        <end position="226"/>
    </location>
</feature>
<evidence type="ECO:0000313" key="4">
    <source>
        <dbReference type="EMBL" id="KAJ8925757.1"/>
    </source>
</evidence>
<keyword evidence="5" id="KW-1185">Reference proteome</keyword>
<dbReference type="PANTHER" id="PTHR19991:SF2">
    <property type="entry name" value="GH08893P"/>
    <property type="match status" value="1"/>
</dbReference>
<dbReference type="InterPro" id="IPR036249">
    <property type="entry name" value="Thioredoxin-like_sf"/>
</dbReference>
<dbReference type="PANTHER" id="PTHR19991">
    <property type="entry name" value="L 2 01289"/>
    <property type="match status" value="1"/>
</dbReference>
<keyword evidence="1" id="KW-0472">Membrane</keyword>
<keyword evidence="2" id="KW-0732">Signal</keyword>
<dbReference type="EMBL" id="JANEYG010000001">
    <property type="protein sequence ID" value="KAJ8925757.1"/>
    <property type="molecule type" value="Genomic_DNA"/>
</dbReference>
<dbReference type="Pfam" id="PF00085">
    <property type="entry name" value="Thioredoxin"/>
    <property type="match status" value="1"/>
</dbReference>
<dbReference type="SUPFAM" id="SSF52833">
    <property type="entry name" value="Thioredoxin-like"/>
    <property type="match status" value="2"/>
</dbReference>
<organism evidence="4 5">
    <name type="scientific">Exocentrus adspersus</name>
    <dbReference type="NCBI Taxonomy" id="1586481"/>
    <lineage>
        <taxon>Eukaryota</taxon>
        <taxon>Metazoa</taxon>
        <taxon>Ecdysozoa</taxon>
        <taxon>Arthropoda</taxon>
        <taxon>Hexapoda</taxon>
        <taxon>Insecta</taxon>
        <taxon>Pterygota</taxon>
        <taxon>Neoptera</taxon>
        <taxon>Endopterygota</taxon>
        <taxon>Coleoptera</taxon>
        <taxon>Polyphaga</taxon>
        <taxon>Cucujiformia</taxon>
        <taxon>Chrysomeloidea</taxon>
        <taxon>Cerambycidae</taxon>
        <taxon>Lamiinae</taxon>
        <taxon>Acanthocinini</taxon>
        <taxon>Exocentrus</taxon>
    </lineage>
</organism>
<dbReference type="CDD" id="cd02961">
    <property type="entry name" value="PDI_a_family"/>
    <property type="match status" value="1"/>
</dbReference>
<accession>A0AAV8WGS0</accession>
<comment type="caution">
    <text evidence="4">The sequence shown here is derived from an EMBL/GenBank/DDBJ whole genome shotgun (WGS) entry which is preliminary data.</text>
</comment>
<dbReference type="Gene3D" id="3.40.30.10">
    <property type="entry name" value="Glutaredoxin"/>
    <property type="match status" value="2"/>
</dbReference>
<gene>
    <name evidence="4" type="ORF">NQ315_009605</name>
</gene>
<evidence type="ECO:0000259" key="3">
    <source>
        <dbReference type="Pfam" id="PF00085"/>
    </source>
</evidence>
<evidence type="ECO:0000313" key="5">
    <source>
        <dbReference type="Proteomes" id="UP001159042"/>
    </source>
</evidence>
<dbReference type="AlphaFoldDB" id="A0AAV8WGS0"/>
<name>A0AAV8WGS0_9CUCU</name>
<keyword evidence="1" id="KW-1133">Transmembrane helix</keyword>
<feature type="signal peptide" evidence="2">
    <location>
        <begin position="1"/>
        <end position="20"/>
    </location>
</feature>
<dbReference type="InterPro" id="IPR013766">
    <property type="entry name" value="Thioredoxin_domain"/>
</dbReference>
<dbReference type="Proteomes" id="UP001159042">
    <property type="component" value="Unassembled WGS sequence"/>
</dbReference>
<protein>
    <recommendedName>
        <fullName evidence="3">Thioredoxin domain-containing protein</fullName>
    </recommendedName>
</protein>
<sequence>MKLFFVCFYIFVQTVYIANGSLEVVQDEELMNLIRTEKYVVVLFSKKYCESCDNYANELTALREDLVETLNSWVVKVEDSQMTRLYSPEPEPVLVFFRHGIPLLYDGPLNDELILHTFTSNKDPVAKELTDETFEHLTQAATGATTGDWFVMFYTPDCIECTRLQARWEAVGAVLKSRVNIARVNRVTTGAATARRFNVFDVPTFILFRQGKMYRYQIQKYDVASLVDFARTWYKNVPPEKVPLPKSPFDDFTTLIVVYMKENPWLLFIGVGTFLLGLVAAIIPRYAQRIPEKKKINKKEKKEKSKDK</sequence>
<proteinExistence type="predicted"/>
<keyword evidence="1" id="KW-0812">Transmembrane</keyword>
<feature type="transmembrane region" description="Helical" evidence="1">
    <location>
        <begin position="265"/>
        <end position="287"/>
    </location>
</feature>
<feature type="chain" id="PRO_5043597290" description="Thioredoxin domain-containing protein" evidence="2">
    <location>
        <begin position="21"/>
        <end position="308"/>
    </location>
</feature>